<dbReference type="SUPFAM" id="SSF56219">
    <property type="entry name" value="DNase I-like"/>
    <property type="match status" value="1"/>
</dbReference>
<reference evidence="2 3" key="1">
    <citation type="submission" date="2024-04" db="EMBL/GenBank/DDBJ databases">
        <title>Symmetric and asymmetric DNA N6-adenine methylation regulates different biological responses in Mucorales.</title>
        <authorList>
            <consortium name="Lawrence Berkeley National Laboratory"/>
            <person name="Lax C."/>
            <person name="Mondo S.J."/>
            <person name="Osorio-Concepcion M."/>
            <person name="Muszewska A."/>
            <person name="Corrochano-Luque M."/>
            <person name="Gutierrez G."/>
            <person name="Riley R."/>
            <person name="Lipzen A."/>
            <person name="Guo J."/>
            <person name="Hundley H."/>
            <person name="Amirebrahimi M."/>
            <person name="Ng V."/>
            <person name="Lorenzo-Gutierrez D."/>
            <person name="Binder U."/>
            <person name="Yang J."/>
            <person name="Song Y."/>
            <person name="Canovas D."/>
            <person name="Navarro E."/>
            <person name="Freitag M."/>
            <person name="Gabaldon T."/>
            <person name="Grigoriev I.V."/>
            <person name="Corrochano L.M."/>
            <person name="Nicolas F.E."/>
            <person name="Garre V."/>
        </authorList>
    </citation>
    <scope>NUCLEOTIDE SEQUENCE [LARGE SCALE GENOMIC DNA]</scope>
    <source>
        <strain evidence="2 3">L51</strain>
    </source>
</reference>
<comment type="caution">
    <text evidence="2">The sequence shown here is derived from an EMBL/GenBank/DDBJ whole genome shotgun (WGS) entry which is preliminary data.</text>
</comment>
<name>A0ABR3B2L8_PHYBL</name>
<evidence type="ECO:0000313" key="2">
    <source>
        <dbReference type="EMBL" id="KAL0087983.1"/>
    </source>
</evidence>
<feature type="domain" description="Endonuclease/exonuclease/phosphatase" evidence="1">
    <location>
        <begin position="2"/>
        <end position="48"/>
    </location>
</feature>
<dbReference type="EMBL" id="JBCLYO010000006">
    <property type="protein sequence ID" value="KAL0087983.1"/>
    <property type="molecule type" value="Genomic_DNA"/>
</dbReference>
<organism evidence="2 3">
    <name type="scientific">Phycomyces blakesleeanus</name>
    <dbReference type="NCBI Taxonomy" id="4837"/>
    <lineage>
        <taxon>Eukaryota</taxon>
        <taxon>Fungi</taxon>
        <taxon>Fungi incertae sedis</taxon>
        <taxon>Mucoromycota</taxon>
        <taxon>Mucoromycotina</taxon>
        <taxon>Mucoromycetes</taxon>
        <taxon>Mucorales</taxon>
        <taxon>Phycomycetaceae</taxon>
        <taxon>Phycomyces</taxon>
    </lineage>
</organism>
<dbReference type="Pfam" id="PF03372">
    <property type="entry name" value="Exo_endo_phos"/>
    <property type="match status" value="1"/>
</dbReference>
<keyword evidence="3" id="KW-1185">Reference proteome</keyword>
<evidence type="ECO:0000259" key="1">
    <source>
        <dbReference type="Pfam" id="PF03372"/>
    </source>
</evidence>
<dbReference type="InterPro" id="IPR036691">
    <property type="entry name" value="Endo/exonu/phosph_ase_sf"/>
</dbReference>
<dbReference type="Proteomes" id="UP001448207">
    <property type="component" value="Unassembled WGS sequence"/>
</dbReference>
<accession>A0ABR3B2L8</accession>
<gene>
    <name evidence="2" type="ORF">J3Q64DRAFT_1637851</name>
</gene>
<sequence>MATINCQGLTKASDSQQHNHLIRHLQSQNIQILALQETHAKNNQIQHIFNNQFQAYEN</sequence>
<proteinExistence type="predicted"/>
<dbReference type="InterPro" id="IPR005135">
    <property type="entry name" value="Endo/exonuclease/phosphatase"/>
</dbReference>
<dbReference type="Gene3D" id="3.60.10.10">
    <property type="entry name" value="Endonuclease/exonuclease/phosphatase"/>
    <property type="match status" value="1"/>
</dbReference>
<evidence type="ECO:0000313" key="3">
    <source>
        <dbReference type="Proteomes" id="UP001448207"/>
    </source>
</evidence>
<protein>
    <recommendedName>
        <fullName evidence="1">Endonuclease/exonuclease/phosphatase domain-containing protein</fullName>
    </recommendedName>
</protein>